<dbReference type="HAMAP" id="MF_00337">
    <property type="entry name" value="Exonuc_7_S"/>
    <property type="match status" value="1"/>
</dbReference>
<protein>
    <recommendedName>
        <fullName evidence="6">Exodeoxyribonuclease 7 small subunit</fullName>
        <ecNumber evidence="6">3.1.11.6</ecNumber>
    </recommendedName>
    <alternativeName>
        <fullName evidence="6">Exodeoxyribonuclease VII small subunit</fullName>
        <shortName evidence="6">Exonuclease VII small subunit</shortName>
    </alternativeName>
</protein>
<evidence type="ECO:0000313" key="8">
    <source>
        <dbReference type="EMBL" id="RSL31987.1"/>
    </source>
</evidence>
<evidence type="ECO:0000256" key="5">
    <source>
        <dbReference type="ARBA" id="ARBA00022839"/>
    </source>
</evidence>
<evidence type="ECO:0000256" key="7">
    <source>
        <dbReference type="SAM" id="MobiDB-lite"/>
    </source>
</evidence>
<dbReference type="GO" id="GO:0009318">
    <property type="term" value="C:exodeoxyribonuclease VII complex"/>
    <property type="evidence" value="ECO:0007669"/>
    <property type="project" value="UniProtKB-UniRule"/>
</dbReference>
<dbReference type="PANTHER" id="PTHR34137">
    <property type="entry name" value="EXODEOXYRIBONUCLEASE 7 SMALL SUBUNIT"/>
    <property type="match status" value="1"/>
</dbReference>
<comment type="function">
    <text evidence="6">Bidirectionally degrades single-stranded DNA into large acid-insoluble oligonucleotides, which are then degraded further into small acid-soluble oligonucleotides.</text>
</comment>
<accession>A0A428N0X2</accession>
<keyword evidence="4 6" id="KW-0378">Hydrolase</keyword>
<comment type="similarity">
    <text evidence="1 6">Belongs to the XseB family.</text>
</comment>
<dbReference type="OrthoDB" id="9798666at2"/>
<feature type="region of interest" description="Disordered" evidence="7">
    <location>
        <begin position="64"/>
        <end position="84"/>
    </location>
</feature>
<comment type="catalytic activity">
    <reaction evidence="6">
        <text>Exonucleolytic cleavage in either 5'- to 3'- or 3'- to 5'-direction to yield nucleoside 5'-phosphates.</text>
        <dbReference type="EC" id="3.1.11.6"/>
    </reaction>
</comment>
<dbReference type="InterPro" id="IPR037004">
    <property type="entry name" value="Exonuc_VII_ssu_sf"/>
</dbReference>
<dbReference type="SUPFAM" id="SSF116842">
    <property type="entry name" value="XseB-like"/>
    <property type="match status" value="1"/>
</dbReference>
<comment type="subunit">
    <text evidence="6">Heterooligomer composed of large and small subunits.</text>
</comment>
<dbReference type="GO" id="GO:0006308">
    <property type="term" value="P:DNA catabolic process"/>
    <property type="evidence" value="ECO:0007669"/>
    <property type="project" value="UniProtKB-UniRule"/>
</dbReference>
<dbReference type="Proteomes" id="UP000275076">
    <property type="component" value="Unassembled WGS sequence"/>
</dbReference>
<evidence type="ECO:0000256" key="6">
    <source>
        <dbReference type="HAMAP-Rule" id="MF_00337"/>
    </source>
</evidence>
<keyword evidence="2 6" id="KW-0963">Cytoplasm</keyword>
<comment type="caution">
    <text evidence="8">The sequence shown here is derived from an EMBL/GenBank/DDBJ whole genome shotgun (WGS) entry which is preliminary data.</text>
</comment>
<gene>
    <name evidence="6 8" type="primary">xseB</name>
    <name evidence="8" type="ORF">D7Z54_17445</name>
</gene>
<dbReference type="EMBL" id="RBVX01000018">
    <property type="protein sequence ID" value="RSL31987.1"/>
    <property type="molecule type" value="Genomic_DNA"/>
</dbReference>
<dbReference type="GO" id="GO:0005829">
    <property type="term" value="C:cytosol"/>
    <property type="evidence" value="ECO:0007669"/>
    <property type="project" value="TreeGrafter"/>
</dbReference>
<dbReference type="NCBIfam" id="TIGR01280">
    <property type="entry name" value="xseB"/>
    <property type="match status" value="1"/>
</dbReference>
<dbReference type="GO" id="GO:0008855">
    <property type="term" value="F:exodeoxyribonuclease VII activity"/>
    <property type="evidence" value="ECO:0007669"/>
    <property type="project" value="UniProtKB-UniRule"/>
</dbReference>
<proteinExistence type="inferred from homology"/>
<organism evidence="8 9">
    <name type="scientific">Salibacterium salarium</name>
    <dbReference type="NCBI Taxonomy" id="284579"/>
    <lineage>
        <taxon>Bacteria</taxon>
        <taxon>Bacillati</taxon>
        <taxon>Bacillota</taxon>
        <taxon>Bacilli</taxon>
        <taxon>Bacillales</taxon>
        <taxon>Bacillaceae</taxon>
    </lineage>
</organism>
<keyword evidence="3 6" id="KW-0540">Nuclease</keyword>
<dbReference type="Gene3D" id="1.10.287.1040">
    <property type="entry name" value="Exonuclease VII, small subunit"/>
    <property type="match status" value="1"/>
</dbReference>
<dbReference type="InterPro" id="IPR003761">
    <property type="entry name" value="Exonuc_VII_S"/>
</dbReference>
<dbReference type="RefSeq" id="WP_125557379.1">
    <property type="nucleotide sequence ID" value="NZ_RBVX01000018.1"/>
</dbReference>
<evidence type="ECO:0000313" key="9">
    <source>
        <dbReference type="Proteomes" id="UP000275076"/>
    </source>
</evidence>
<evidence type="ECO:0000256" key="4">
    <source>
        <dbReference type="ARBA" id="ARBA00022801"/>
    </source>
</evidence>
<name>A0A428N0X2_9BACI</name>
<sequence length="84" mass="9688">MSDIPKETAEEEVSFEAAMEKLESIVEKLEEGEVPLEKAITMYQEGMTLSNTCHEKLRRVEKQMDRVVEEDGEIKPLLSEEDEE</sequence>
<evidence type="ECO:0000256" key="3">
    <source>
        <dbReference type="ARBA" id="ARBA00022722"/>
    </source>
</evidence>
<dbReference type="Pfam" id="PF02609">
    <property type="entry name" value="Exonuc_VII_S"/>
    <property type="match status" value="1"/>
</dbReference>
<dbReference type="AlphaFoldDB" id="A0A428N0X2"/>
<dbReference type="EC" id="3.1.11.6" evidence="6"/>
<dbReference type="PANTHER" id="PTHR34137:SF1">
    <property type="entry name" value="EXODEOXYRIBONUCLEASE 7 SMALL SUBUNIT"/>
    <property type="match status" value="1"/>
</dbReference>
<evidence type="ECO:0000256" key="2">
    <source>
        <dbReference type="ARBA" id="ARBA00022490"/>
    </source>
</evidence>
<reference evidence="8 9" key="1">
    <citation type="submission" date="2018-10" db="EMBL/GenBank/DDBJ databases">
        <title>Draft genome sequence of Bacillus salarius IM0101, isolated from a hypersaline soil in Inner Mongolia, China.</title>
        <authorList>
            <person name="Yamprayoonswat W."/>
            <person name="Boonvisut S."/>
            <person name="Jumpathong W."/>
            <person name="Sittihan S."/>
            <person name="Ruangsuj P."/>
            <person name="Wanthongcharoen S."/>
            <person name="Thongpramul N."/>
            <person name="Pimmason S."/>
            <person name="Yu B."/>
            <person name="Yasawong M."/>
        </authorList>
    </citation>
    <scope>NUCLEOTIDE SEQUENCE [LARGE SCALE GENOMIC DNA]</scope>
    <source>
        <strain evidence="8 9">IM0101</strain>
    </source>
</reference>
<comment type="subcellular location">
    <subcellularLocation>
        <location evidence="6">Cytoplasm</location>
    </subcellularLocation>
</comment>
<evidence type="ECO:0000256" key="1">
    <source>
        <dbReference type="ARBA" id="ARBA00009998"/>
    </source>
</evidence>
<keyword evidence="9" id="KW-1185">Reference proteome</keyword>
<keyword evidence="5 6" id="KW-0269">Exonuclease</keyword>